<accession>A0ABN7ES86</accession>
<evidence type="ECO:0000313" key="2">
    <source>
        <dbReference type="Proteomes" id="UP000474567"/>
    </source>
</evidence>
<name>A0ABN7ES86_9FLAO</name>
<gene>
    <name evidence="1" type="ORF">FLACOL7796_04521</name>
</gene>
<dbReference type="Proteomes" id="UP000474567">
    <property type="component" value="Unassembled WGS sequence"/>
</dbReference>
<evidence type="ECO:0000313" key="1">
    <source>
        <dbReference type="EMBL" id="CAA9202891.1"/>
    </source>
</evidence>
<proteinExistence type="predicted"/>
<organism evidence="1 2">
    <name type="scientific">Flavobacterium collinsii</name>
    <dbReference type="NCBI Taxonomy" id="1114861"/>
    <lineage>
        <taxon>Bacteria</taxon>
        <taxon>Pseudomonadati</taxon>
        <taxon>Bacteroidota</taxon>
        <taxon>Flavobacteriia</taxon>
        <taxon>Flavobacteriales</taxon>
        <taxon>Flavobacteriaceae</taxon>
        <taxon>Flavobacterium</taxon>
    </lineage>
</organism>
<dbReference type="EMBL" id="CADCST010000148">
    <property type="protein sequence ID" value="CAA9202891.1"/>
    <property type="molecule type" value="Genomic_DNA"/>
</dbReference>
<keyword evidence="2" id="KW-1185">Reference proteome</keyword>
<protein>
    <submittedName>
        <fullName evidence="1">Uncharacterized protein</fullName>
    </submittedName>
</protein>
<sequence>MKLKLETFLININICFAFNAKLETLNLKLK</sequence>
<reference evidence="1 2" key="1">
    <citation type="submission" date="2020-02" db="EMBL/GenBank/DDBJ databases">
        <authorList>
            <person name="Criscuolo A."/>
        </authorList>
    </citation>
    <scope>NUCLEOTIDE SEQUENCE [LARGE SCALE GENOMIC DNA]</scope>
    <source>
        <strain evidence="1">CECT7796</strain>
    </source>
</reference>
<comment type="caution">
    <text evidence="1">The sequence shown here is derived from an EMBL/GenBank/DDBJ whole genome shotgun (WGS) entry which is preliminary data.</text>
</comment>